<feature type="transmembrane region" description="Helical" evidence="1">
    <location>
        <begin position="133"/>
        <end position="153"/>
    </location>
</feature>
<keyword evidence="1" id="KW-1133">Transmembrane helix</keyword>
<sequence length="214" mass="23314">MGEIDWDEAERRERRRDLLLGVPGIAAFFVGLVLVTESVGFLTGGAAWAAVGVLLTFLLLMTAAFQLIPRLRAISSGGYRIQIALSRHIDPGPEWRARTDRQARYVAGVTWFGWAALIAPLAFLLNGQWNRPVAAAAGTVLLVGAVSAWTLWWRRQLLAARRWLADPPGPAREALPPTTAERWLTGRRGPAIIAGSALALGLIIWLVAAFVEGF</sequence>
<organism evidence="2">
    <name type="scientific">uncultured Blastococcus sp</name>
    <dbReference type="NCBI Taxonomy" id="217144"/>
    <lineage>
        <taxon>Bacteria</taxon>
        <taxon>Bacillati</taxon>
        <taxon>Actinomycetota</taxon>
        <taxon>Actinomycetes</taxon>
        <taxon>Geodermatophilales</taxon>
        <taxon>Geodermatophilaceae</taxon>
        <taxon>Blastococcus</taxon>
        <taxon>environmental samples</taxon>
    </lineage>
</organism>
<proteinExistence type="predicted"/>
<dbReference type="EMBL" id="CADCTN010000041">
    <property type="protein sequence ID" value="CAA9223781.1"/>
    <property type="molecule type" value="Genomic_DNA"/>
</dbReference>
<evidence type="ECO:0000313" key="2">
    <source>
        <dbReference type="EMBL" id="CAA9223781.1"/>
    </source>
</evidence>
<evidence type="ECO:0000256" key="1">
    <source>
        <dbReference type="SAM" id="Phobius"/>
    </source>
</evidence>
<dbReference type="AlphaFoldDB" id="A0A6J4HHJ3"/>
<keyword evidence="1" id="KW-0812">Transmembrane</keyword>
<accession>A0A6J4HHJ3</accession>
<feature type="transmembrane region" description="Helical" evidence="1">
    <location>
        <begin position="105"/>
        <end position="127"/>
    </location>
</feature>
<reference evidence="2" key="1">
    <citation type="submission" date="2020-02" db="EMBL/GenBank/DDBJ databases">
        <authorList>
            <person name="Meier V. D."/>
        </authorList>
    </citation>
    <scope>NUCLEOTIDE SEQUENCE</scope>
    <source>
        <strain evidence="2">AVDCRST_MAG52</strain>
    </source>
</reference>
<feature type="transmembrane region" description="Helical" evidence="1">
    <location>
        <begin position="47"/>
        <end position="68"/>
    </location>
</feature>
<keyword evidence="1" id="KW-0472">Membrane</keyword>
<protein>
    <submittedName>
        <fullName evidence="2">Uncharacterized protein</fullName>
    </submittedName>
</protein>
<feature type="transmembrane region" description="Helical" evidence="1">
    <location>
        <begin position="18"/>
        <end position="35"/>
    </location>
</feature>
<feature type="transmembrane region" description="Helical" evidence="1">
    <location>
        <begin position="191"/>
        <end position="211"/>
    </location>
</feature>
<gene>
    <name evidence="2" type="ORF">AVDCRST_MAG52-640</name>
</gene>
<name>A0A6J4HHJ3_9ACTN</name>